<protein>
    <submittedName>
        <fullName evidence="2">Alkylhydroperoxidase</fullName>
    </submittedName>
</protein>
<comment type="caution">
    <text evidence="2">The sequence shown here is derived from an EMBL/GenBank/DDBJ whole genome shotgun (WGS) entry which is preliminary data.</text>
</comment>
<accession>A0A150S445</accession>
<gene>
    <name evidence="2" type="ORF">BE17_40255</name>
</gene>
<dbReference type="PANTHER" id="PTHR34846">
    <property type="entry name" value="4-CARBOXYMUCONOLACTONE DECARBOXYLASE FAMILY PROTEIN (AFU_ORTHOLOGUE AFUA_6G11590)"/>
    <property type="match status" value="1"/>
</dbReference>
<dbReference type="SUPFAM" id="SSF69118">
    <property type="entry name" value="AhpD-like"/>
    <property type="match status" value="1"/>
</dbReference>
<proteinExistence type="predicted"/>
<dbReference type="InterPro" id="IPR004675">
    <property type="entry name" value="AhpD_core"/>
</dbReference>
<evidence type="ECO:0000313" key="3">
    <source>
        <dbReference type="Proteomes" id="UP000075635"/>
    </source>
</evidence>
<organism evidence="2 3">
    <name type="scientific">Sorangium cellulosum</name>
    <name type="common">Polyangium cellulosum</name>
    <dbReference type="NCBI Taxonomy" id="56"/>
    <lineage>
        <taxon>Bacteria</taxon>
        <taxon>Pseudomonadati</taxon>
        <taxon>Myxococcota</taxon>
        <taxon>Polyangia</taxon>
        <taxon>Polyangiales</taxon>
        <taxon>Polyangiaceae</taxon>
        <taxon>Sorangium</taxon>
    </lineage>
</organism>
<dbReference type="PANTHER" id="PTHR34846:SF7">
    <property type="entry name" value="BLL7811 PROTEIN"/>
    <property type="match status" value="1"/>
</dbReference>
<evidence type="ECO:0000259" key="1">
    <source>
        <dbReference type="Pfam" id="PF02627"/>
    </source>
</evidence>
<dbReference type="AlphaFoldDB" id="A0A150S445"/>
<sequence length="159" mass="17487">MKARMKNPAMLIPGVLEPFHALIGAVKKCGVPARTLELVHLRASQINGCAFCVDIGARDMKKAGETDERLFAVAAWREAPYFTDAERAALALAEAETRLSDRADPVPDEVWEEAARHYDEPALAALVLHIALTNCFNRFNVATRQVAGSMRLDARADTR</sequence>
<dbReference type="EMBL" id="JEMB01001463">
    <property type="protein sequence ID" value="KYF87202.1"/>
    <property type="molecule type" value="Genomic_DNA"/>
</dbReference>
<dbReference type="NCBIfam" id="TIGR00778">
    <property type="entry name" value="ahpD_dom"/>
    <property type="match status" value="1"/>
</dbReference>
<dbReference type="Proteomes" id="UP000075635">
    <property type="component" value="Unassembled WGS sequence"/>
</dbReference>
<keyword evidence="2" id="KW-0560">Oxidoreductase</keyword>
<evidence type="ECO:0000313" key="2">
    <source>
        <dbReference type="EMBL" id="KYF87202.1"/>
    </source>
</evidence>
<feature type="domain" description="Carboxymuconolactone decarboxylase-like" evidence="1">
    <location>
        <begin position="19"/>
        <end position="95"/>
    </location>
</feature>
<dbReference type="InterPro" id="IPR029032">
    <property type="entry name" value="AhpD-like"/>
</dbReference>
<dbReference type="InterPro" id="IPR003779">
    <property type="entry name" value="CMD-like"/>
</dbReference>
<dbReference type="Pfam" id="PF02627">
    <property type="entry name" value="CMD"/>
    <property type="match status" value="1"/>
</dbReference>
<name>A0A150S445_SORCE</name>
<keyword evidence="2" id="KW-0575">Peroxidase</keyword>
<dbReference type="GO" id="GO:0051920">
    <property type="term" value="F:peroxiredoxin activity"/>
    <property type="evidence" value="ECO:0007669"/>
    <property type="project" value="InterPro"/>
</dbReference>
<reference evidence="2 3" key="1">
    <citation type="submission" date="2014-02" db="EMBL/GenBank/DDBJ databases">
        <title>The small core and large imbalanced accessory genome model reveals a collaborative survival strategy of Sorangium cellulosum strains in nature.</title>
        <authorList>
            <person name="Han K."/>
            <person name="Peng R."/>
            <person name="Blom J."/>
            <person name="Li Y.-Z."/>
        </authorList>
    </citation>
    <scope>NUCLEOTIDE SEQUENCE [LARGE SCALE GENOMIC DNA]</scope>
    <source>
        <strain evidence="2 3">So0011-07</strain>
    </source>
</reference>
<dbReference type="Gene3D" id="1.20.1290.10">
    <property type="entry name" value="AhpD-like"/>
    <property type="match status" value="1"/>
</dbReference>